<evidence type="ECO:0000256" key="1">
    <source>
        <dbReference type="SAM" id="MobiDB-lite"/>
    </source>
</evidence>
<gene>
    <name evidence="2" type="ORF">H5410_043026</name>
</gene>
<evidence type="ECO:0000313" key="2">
    <source>
        <dbReference type="EMBL" id="KAG5592512.1"/>
    </source>
</evidence>
<organism evidence="2 3">
    <name type="scientific">Solanum commersonii</name>
    <name type="common">Commerson's wild potato</name>
    <name type="synonym">Commerson's nightshade</name>
    <dbReference type="NCBI Taxonomy" id="4109"/>
    <lineage>
        <taxon>Eukaryota</taxon>
        <taxon>Viridiplantae</taxon>
        <taxon>Streptophyta</taxon>
        <taxon>Embryophyta</taxon>
        <taxon>Tracheophyta</taxon>
        <taxon>Spermatophyta</taxon>
        <taxon>Magnoliopsida</taxon>
        <taxon>eudicotyledons</taxon>
        <taxon>Gunneridae</taxon>
        <taxon>Pentapetalae</taxon>
        <taxon>asterids</taxon>
        <taxon>lamiids</taxon>
        <taxon>Solanales</taxon>
        <taxon>Solanaceae</taxon>
        <taxon>Solanoideae</taxon>
        <taxon>Solaneae</taxon>
        <taxon>Solanum</taxon>
    </lineage>
</organism>
<feature type="compositionally biased region" description="Acidic residues" evidence="1">
    <location>
        <begin position="1"/>
        <end position="10"/>
    </location>
</feature>
<comment type="caution">
    <text evidence="2">The sequence shown here is derived from an EMBL/GenBank/DDBJ whole genome shotgun (WGS) entry which is preliminary data.</text>
</comment>
<keyword evidence="3" id="KW-1185">Reference proteome</keyword>
<reference evidence="2 3" key="1">
    <citation type="submission" date="2020-09" db="EMBL/GenBank/DDBJ databases">
        <title>De no assembly of potato wild relative species, Solanum commersonii.</title>
        <authorList>
            <person name="Cho K."/>
        </authorList>
    </citation>
    <scope>NUCLEOTIDE SEQUENCE [LARGE SCALE GENOMIC DNA]</scope>
    <source>
        <strain evidence="2">LZ3.2</strain>
        <tissue evidence="2">Leaf</tissue>
    </source>
</reference>
<dbReference type="OrthoDB" id="42462at2759"/>
<protein>
    <submittedName>
        <fullName evidence="2">Uncharacterized protein</fullName>
    </submittedName>
</protein>
<name>A0A9J5XZ48_SOLCO</name>
<proteinExistence type="predicted"/>
<accession>A0A9J5XZ48</accession>
<sequence>MQEKGEEENQDSPGTIDFGCGFRQELILQDCRSSFKPPMSKSNKKDKRKRTNDEDDELDP</sequence>
<dbReference type="EMBL" id="JACXVP010000008">
    <property type="protein sequence ID" value="KAG5592512.1"/>
    <property type="molecule type" value="Genomic_DNA"/>
</dbReference>
<evidence type="ECO:0000313" key="3">
    <source>
        <dbReference type="Proteomes" id="UP000824120"/>
    </source>
</evidence>
<dbReference type="Proteomes" id="UP000824120">
    <property type="component" value="Chromosome 8"/>
</dbReference>
<dbReference type="AlphaFoldDB" id="A0A9J5XZ48"/>
<feature type="region of interest" description="Disordered" evidence="1">
    <location>
        <begin position="1"/>
        <end position="60"/>
    </location>
</feature>